<organism evidence="1 2">
    <name type="scientific">Dysgonomonas hofstadii</name>
    <dbReference type="NCBI Taxonomy" id="637886"/>
    <lineage>
        <taxon>Bacteria</taxon>
        <taxon>Pseudomonadati</taxon>
        <taxon>Bacteroidota</taxon>
        <taxon>Bacteroidia</taxon>
        <taxon>Bacteroidales</taxon>
        <taxon>Dysgonomonadaceae</taxon>
        <taxon>Dysgonomonas</taxon>
    </lineage>
</organism>
<protein>
    <recommendedName>
        <fullName evidence="3">Phage protein D</fullName>
    </recommendedName>
</protein>
<reference evidence="1 2" key="1">
    <citation type="submission" date="2020-08" db="EMBL/GenBank/DDBJ databases">
        <title>Genomic Encyclopedia of Type Strains, Phase IV (KMG-IV): sequencing the most valuable type-strain genomes for metagenomic binning, comparative biology and taxonomic classification.</title>
        <authorList>
            <person name="Goeker M."/>
        </authorList>
    </citation>
    <scope>NUCLEOTIDE SEQUENCE [LARGE SCALE GENOMIC DNA]</scope>
    <source>
        <strain evidence="1 2">DSM 104969</strain>
    </source>
</reference>
<keyword evidence="2" id="KW-1185">Reference proteome</keyword>
<evidence type="ECO:0008006" key="3">
    <source>
        <dbReference type="Google" id="ProtNLM"/>
    </source>
</evidence>
<gene>
    <name evidence="1" type="ORF">GGR21_000779</name>
</gene>
<dbReference type="Proteomes" id="UP000555103">
    <property type="component" value="Unassembled WGS sequence"/>
</dbReference>
<comment type="caution">
    <text evidence="1">The sequence shown here is derived from an EMBL/GenBank/DDBJ whole genome shotgun (WGS) entry which is preliminary data.</text>
</comment>
<dbReference type="RefSeq" id="WP_183305828.1">
    <property type="nucleotide sequence ID" value="NZ_JACIEP010000002.1"/>
</dbReference>
<dbReference type="AlphaFoldDB" id="A0A840CQQ3"/>
<dbReference type="EMBL" id="JACIEP010000002">
    <property type="protein sequence ID" value="MBB4034892.1"/>
    <property type="molecule type" value="Genomic_DNA"/>
</dbReference>
<sequence length="321" mass="36110">MSTLAMAADIFFPESRGRRAFGFKRVSAIHTEKSWKEFAGIAELTLPRNVSDFKRVESDNLFQLGDPITIKFGYGTGELPTEFVGYISDVADGVPYVLKCEDEMFKLKRGSVTVSKKGINLKQLLETIAPDYQVECPDIPLGTVRYTEKAPIAILENLKKELGIYTYFVDKVLHSVDGNSQGDETIKILLEKNAVSENLNRKSVADEKVLVKFKSLQRTGKYLTVEIGDKNGTVQVRNWPYLTKAEIEVRAKRIVELQKKKGFDGTVELFGIPRAEQGMILDLASIFYKNMTGKFYIDKVVKDFDKGGIRQQLTLGNKAEI</sequence>
<accession>A0A840CQQ3</accession>
<evidence type="ECO:0000313" key="2">
    <source>
        <dbReference type="Proteomes" id="UP000555103"/>
    </source>
</evidence>
<evidence type="ECO:0000313" key="1">
    <source>
        <dbReference type="EMBL" id="MBB4034892.1"/>
    </source>
</evidence>
<proteinExistence type="predicted"/>
<name>A0A840CQQ3_9BACT</name>